<dbReference type="AlphaFoldDB" id="A0A9E7KFU3"/>
<gene>
    <name evidence="1" type="ORF">MUK42_11403</name>
</gene>
<protein>
    <submittedName>
        <fullName evidence="1">F-box only protein</fullName>
    </submittedName>
</protein>
<evidence type="ECO:0000313" key="2">
    <source>
        <dbReference type="Proteomes" id="UP001055439"/>
    </source>
</evidence>
<dbReference type="EMBL" id="CP097509">
    <property type="protein sequence ID" value="URE15169.1"/>
    <property type="molecule type" value="Genomic_DNA"/>
</dbReference>
<name>A0A9E7KFU3_9LILI</name>
<accession>A0A9E7KFU3</accession>
<dbReference type="OrthoDB" id="2095648at2759"/>
<dbReference type="Proteomes" id="UP001055439">
    <property type="component" value="Chromosome 7"/>
</dbReference>
<organism evidence="1 2">
    <name type="scientific">Musa troglodytarum</name>
    <name type="common">fe'i banana</name>
    <dbReference type="NCBI Taxonomy" id="320322"/>
    <lineage>
        <taxon>Eukaryota</taxon>
        <taxon>Viridiplantae</taxon>
        <taxon>Streptophyta</taxon>
        <taxon>Embryophyta</taxon>
        <taxon>Tracheophyta</taxon>
        <taxon>Spermatophyta</taxon>
        <taxon>Magnoliopsida</taxon>
        <taxon>Liliopsida</taxon>
        <taxon>Zingiberales</taxon>
        <taxon>Musaceae</taxon>
        <taxon>Musa</taxon>
    </lineage>
</organism>
<proteinExistence type="predicted"/>
<keyword evidence="2" id="KW-1185">Reference proteome</keyword>
<sequence length="209" mass="24058">MERMFLSVVFPSKGEEQHLLWNALMLSNEAQEGTVFKVCKKIQYELPGTVLDFIDRQQLMWIVGMRKWLPKNPGGVSSGKRTGYWRTDVHFNKCDHGPDNDLFLLTVRETKFANTGPATSLSRHDHEGREIRIHPLISWSFCCTPVAFALDVLELVVARETTTTVFSEGPVLFETAVYEDRTTPIVISRFVLEQRNYFRIILSDSKFNL</sequence>
<reference evidence="1" key="1">
    <citation type="submission" date="2022-05" db="EMBL/GenBank/DDBJ databases">
        <title>The Musa troglodytarum L. genome provides insights into the mechanism of non-climacteric behaviour and enrichment of carotenoids.</title>
        <authorList>
            <person name="Wang J."/>
        </authorList>
    </citation>
    <scope>NUCLEOTIDE SEQUENCE</scope>
    <source>
        <tissue evidence="1">Leaf</tissue>
    </source>
</reference>
<evidence type="ECO:0000313" key="1">
    <source>
        <dbReference type="EMBL" id="URE15169.1"/>
    </source>
</evidence>